<evidence type="ECO:0000256" key="1">
    <source>
        <dbReference type="ARBA" id="ARBA00004167"/>
    </source>
</evidence>
<evidence type="ECO:0000313" key="15">
    <source>
        <dbReference type="Proteomes" id="UP000199820"/>
    </source>
</evidence>
<evidence type="ECO:0000256" key="2">
    <source>
        <dbReference type="ARBA" id="ARBA00004236"/>
    </source>
</evidence>
<dbReference type="Gene3D" id="1.10.10.1230">
    <property type="entry name" value="Penicillin-binding protein, N-terminal non-catalytic domain, head sub-domain"/>
    <property type="match status" value="1"/>
</dbReference>
<evidence type="ECO:0000256" key="6">
    <source>
        <dbReference type="ARBA" id="ARBA00022960"/>
    </source>
</evidence>
<dbReference type="PANTHER" id="PTHR30627">
    <property type="entry name" value="PEPTIDOGLYCAN D,D-TRANSPEPTIDASE"/>
    <property type="match status" value="1"/>
</dbReference>
<keyword evidence="15" id="KW-1185">Reference proteome</keyword>
<evidence type="ECO:0000259" key="12">
    <source>
        <dbReference type="Pfam" id="PF00905"/>
    </source>
</evidence>
<reference evidence="14 15" key="1">
    <citation type="submission" date="2016-10" db="EMBL/GenBank/DDBJ databases">
        <authorList>
            <person name="de Groot N.N."/>
        </authorList>
    </citation>
    <scope>NUCLEOTIDE SEQUENCE [LARGE SCALE GENOMIC DNA]</scope>
    <source>
        <strain evidence="14 15">KH1P1</strain>
    </source>
</reference>
<keyword evidence="10" id="KW-0961">Cell wall biogenesis/degradation</keyword>
<evidence type="ECO:0000256" key="9">
    <source>
        <dbReference type="ARBA" id="ARBA00023136"/>
    </source>
</evidence>
<dbReference type="Gene3D" id="3.40.710.10">
    <property type="entry name" value="DD-peptidase/beta-lactamase superfamily"/>
    <property type="match status" value="1"/>
</dbReference>
<dbReference type="Pfam" id="PF00905">
    <property type="entry name" value="Transpeptidase"/>
    <property type="match status" value="1"/>
</dbReference>
<dbReference type="Pfam" id="PF03717">
    <property type="entry name" value="PBP_dimer"/>
    <property type="match status" value="1"/>
</dbReference>
<sequence>MFGDFRDFIVDLAKKIMTSRIFGLGAIFFAMFCSLIVHLFQMQIINGDNYQQEYVSMAEKVIRTAGTRGNIYDRAGNILASNELAYNVSIQDVGAYSDSASMNSMLLRLVHILQKHGQKAQGNLELGVNDDGNVIFTSESENARKRFLRDYYGLKSVEELDDERGKYPSAVTAEELYHQLCDRYKLDKTLDENSQVWTPDVPTALQILDIRYTMRFTEFQKYETTTIAVNVSDATVADILEHQPLLKGVSIEESTNRVYHESLYFAPIIGYTGKVTTERLEELKKTDSGYELNDIVGRTGIESSMELELKGTKGSETVYVDNMGRIQRVIDRTEPKAGNDVYLTLDLNLQKGIYNILERQLAGVLLGTIVNQEPGTIQYTDSSHIKIPVKDAYFQLINNNVLDEKHFFADDASSIEKKIAADYTTSRRRIDSEIREQLTGADPRPMNELSEEMQAYMNYIYTYLASDAVGIIHSSGIDTSSEEYGRWKNNTMSLRDYLYYGISANWIDTTKLNIESNYSDANAVFDALAEYVSKALADDRQFSKKVYRYLINNNVVTGQELMLAMYDQGVLSWDQGAVDSLRAGGNDTAYSLLMAKIRSIEITPAQLALDPCTASCVMTNVRTGQVQALVTYPSYDNNKINDISYFSKLNNDQSLPLRNNATQTLKAPGSTFKPISSIAGLEEHAISVDEQIDCTGIYDEIDTPVRCWIYPGKHGPLNVIGGIENSCNVFFSEVGHRLSLDENKNYNTATGISRIRKYAAMFGLDRVSGIEINESEPHISDTDPERSAIGQGTHQFTNVQLARYVTALANRGTVYDLSLIDHETDSNGNHIKDYTPTVSDQLKISDSTWNAVHMGMRQVIMNSSTNKIFADFPLAVAGKTGTAQESKKRGNHAFFVSFAPFDNPEVAVTVNIPNGYSSSNAAMAAKHVYSLYYGFTSLDDIMASGALDASNERINGD</sequence>
<dbReference type="PANTHER" id="PTHR30627:SF2">
    <property type="entry name" value="PEPTIDOGLYCAN D,D-TRANSPEPTIDASE MRDA"/>
    <property type="match status" value="1"/>
</dbReference>
<dbReference type="GO" id="GO:0071555">
    <property type="term" value="P:cell wall organization"/>
    <property type="evidence" value="ECO:0007669"/>
    <property type="project" value="UniProtKB-KW"/>
</dbReference>
<dbReference type="InterPro" id="IPR001460">
    <property type="entry name" value="PCN-bd_Tpept"/>
</dbReference>
<evidence type="ECO:0000256" key="10">
    <source>
        <dbReference type="ARBA" id="ARBA00023316"/>
    </source>
</evidence>
<keyword evidence="7" id="KW-0573">Peptidoglycan synthesis</keyword>
<evidence type="ECO:0000259" key="13">
    <source>
        <dbReference type="Pfam" id="PF03717"/>
    </source>
</evidence>
<keyword evidence="4" id="KW-1003">Cell membrane</keyword>
<dbReference type="InterPro" id="IPR005311">
    <property type="entry name" value="PBP_dimer"/>
</dbReference>
<dbReference type="GO" id="GO:0005886">
    <property type="term" value="C:plasma membrane"/>
    <property type="evidence" value="ECO:0007669"/>
    <property type="project" value="UniProtKB-SubCell"/>
</dbReference>
<dbReference type="EMBL" id="FOIL01000007">
    <property type="protein sequence ID" value="SET18951.1"/>
    <property type="molecule type" value="Genomic_DNA"/>
</dbReference>
<dbReference type="Gene3D" id="3.90.1310.10">
    <property type="entry name" value="Penicillin-binding protein 2a (Domain 2)"/>
    <property type="match status" value="1"/>
</dbReference>
<name>A0A1I0CHR7_9FIRM</name>
<keyword evidence="5 11" id="KW-0812">Transmembrane</keyword>
<dbReference type="GO" id="GO:0009252">
    <property type="term" value="P:peptidoglycan biosynthetic process"/>
    <property type="evidence" value="ECO:0007669"/>
    <property type="project" value="UniProtKB-KW"/>
</dbReference>
<keyword evidence="6" id="KW-0133">Cell shape</keyword>
<evidence type="ECO:0000256" key="7">
    <source>
        <dbReference type="ARBA" id="ARBA00022984"/>
    </source>
</evidence>
<evidence type="ECO:0000313" key="14">
    <source>
        <dbReference type="EMBL" id="SET18951.1"/>
    </source>
</evidence>
<comment type="subcellular location">
    <subcellularLocation>
        <location evidence="2">Cell membrane</location>
    </subcellularLocation>
    <subcellularLocation>
        <location evidence="1">Membrane</location>
        <topology evidence="1">Single-pass membrane protein</topology>
    </subcellularLocation>
</comment>
<gene>
    <name evidence="14" type="ORF">SAMN04487771_100752</name>
</gene>
<dbReference type="GO" id="GO:0071972">
    <property type="term" value="F:peptidoglycan L,D-transpeptidase activity"/>
    <property type="evidence" value="ECO:0007669"/>
    <property type="project" value="TreeGrafter"/>
</dbReference>
<feature type="transmembrane region" description="Helical" evidence="11">
    <location>
        <begin position="21"/>
        <end position="40"/>
    </location>
</feature>
<protein>
    <submittedName>
        <fullName evidence="14">Penicillin-binding protein 2</fullName>
    </submittedName>
</protein>
<evidence type="ECO:0000256" key="8">
    <source>
        <dbReference type="ARBA" id="ARBA00022989"/>
    </source>
</evidence>
<dbReference type="SUPFAM" id="SSF56519">
    <property type="entry name" value="Penicillin binding protein dimerisation domain"/>
    <property type="match status" value="1"/>
</dbReference>
<dbReference type="InterPro" id="IPR050515">
    <property type="entry name" value="Beta-lactam/transpept"/>
</dbReference>
<keyword evidence="8 11" id="KW-1133">Transmembrane helix</keyword>
<comment type="similarity">
    <text evidence="3">Belongs to the transpeptidase family.</text>
</comment>
<dbReference type="OrthoDB" id="9757901at2"/>
<dbReference type="InterPro" id="IPR012338">
    <property type="entry name" value="Beta-lactam/transpept-like"/>
</dbReference>
<dbReference type="InterPro" id="IPR036138">
    <property type="entry name" value="PBP_dimer_sf"/>
</dbReference>
<dbReference type="AlphaFoldDB" id="A0A1I0CHR7"/>
<dbReference type="eggNOG" id="COG0768">
    <property type="taxonomic scope" value="Bacteria"/>
</dbReference>
<dbReference type="GO" id="GO:0008360">
    <property type="term" value="P:regulation of cell shape"/>
    <property type="evidence" value="ECO:0007669"/>
    <property type="project" value="UniProtKB-KW"/>
</dbReference>
<evidence type="ECO:0000256" key="3">
    <source>
        <dbReference type="ARBA" id="ARBA00007171"/>
    </source>
</evidence>
<proteinExistence type="inferred from homology"/>
<dbReference type="STRING" id="1526.SAMN02910262_00551"/>
<keyword evidence="9 11" id="KW-0472">Membrane</keyword>
<dbReference type="SUPFAM" id="SSF56601">
    <property type="entry name" value="beta-lactamase/transpeptidase-like"/>
    <property type="match status" value="1"/>
</dbReference>
<accession>A0A1I0CHR7</accession>
<dbReference type="GO" id="GO:0008658">
    <property type="term" value="F:penicillin binding"/>
    <property type="evidence" value="ECO:0007669"/>
    <property type="project" value="InterPro"/>
</dbReference>
<dbReference type="Proteomes" id="UP000199820">
    <property type="component" value="Unassembled WGS sequence"/>
</dbReference>
<evidence type="ECO:0000256" key="5">
    <source>
        <dbReference type="ARBA" id="ARBA00022692"/>
    </source>
</evidence>
<organism evidence="14 15">
    <name type="scientific">[Clostridium] aminophilum</name>
    <dbReference type="NCBI Taxonomy" id="1526"/>
    <lineage>
        <taxon>Bacteria</taxon>
        <taxon>Bacillati</taxon>
        <taxon>Bacillota</taxon>
        <taxon>Clostridia</taxon>
        <taxon>Lachnospirales</taxon>
        <taxon>Lachnospiraceae</taxon>
    </lineage>
</organism>
<evidence type="ECO:0000256" key="4">
    <source>
        <dbReference type="ARBA" id="ARBA00022475"/>
    </source>
</evidence>
<feature type="domain" description="Penicillin-binding protein dimerisation" evidence="13">
    <location>
        <begin position="65"/>
        <end position="329"/>
    </location>
</feature>
<evidence type="ECO:0000256" key="11">
    <source>
        <dbReference type="SAM" id="Phobius"/>
    </source>
</evidence>
<feature type="domain" description="Penicillin-binding protein transpeptidase" evidence="12">
    <location>
        <begin position="615"/>
        <end position="924"/>
    </location>
</feature>
<dbReference type="RefSeq" id="WP_074648880.1">
    <property type="nucleotide sequence ID" value="NZ_FOIL01000007.1"/>
</dbReference>